<dbReference type="EMBL" id="LXPE01000001">
    <property type="protein sequence ID" value="OBA29095.1"/>
    <property type="molecule type" value="Genomic_DNA"/>
</dbReference>
<keyword evidence="2" id="KW-1185">Reference proteome</keyword>
<dbReference type="AlphaFoldDB" id="A0A1B7TKC5"/>
<dbReference type="Proteomes" id="UP000092321">
    <property type="component" value="Unassembled WGS sequence"/>
</dbReference>
<evidence type="ECO:0000313" key="2">
    <source>
        <dbReference type="Proteomes" id="UP000092321"/>
    </source>
</evidence>
<dbReference type="OrthoDB" id="3970624at2759"/>
<reference evidence="2" key="1">
    <citation type="journal article" date="2016" name="Proc. Natl. Acad. Sci. U.S.A.">
        <title>Comparative genomics of biotechnologically important yeasts.</title>
        <authorList>
            <person name="Riley R."/>
            <person name="Haridas S."/>
            <person name="Wolfe K.H."/>
            <person name="Lopes M.R."/>
            <person name="Hittinger C.T."/>
            <person name="Goeker M."/>
            <person name="Salamov A.A."/>
            <person name="Wisecaver J.H."/>
            <person name="Long T.M."/>
            <person name="Calvey C.H."/>
            <person name="Aerts A.L."/>
            <person name="Barry K.W."/>
            <person name="Choi C."/>
            <person name="Clum A."/>
            <person name="Coughlan A.Y."/>
            <person name="Deshpande S."/>
            <person name="Douglass A.P."/>
            <person name="Hanson S.J."/>
            <person name="Klenk H.-P."/>
            <person name="LaButti K.M."/>
            <person name="Lapidus A."/>
            <person name="Lindquist E.A."/>
            <person name="Lipzen A.M."/>
            <person name="Meier-Kolthoff J.P."/>
            <person name="Ohm R.A."/>
            <person name="Otillar R.P."/>
            <person name="Pangilinan J.L."/>
            <person name="Peng Y."/>
            <person name="Rokas A."/>
            <person name="Rosa C.A."/>
            <person name="Scheuner C."/>
            <person name="Sibirny A.A."/>
            <person name="Slot J.C."/>
            <person name="Stielow J.B."/>
            <person name="Sun H."/>
            <person name="Kurtzman C.P."/>
            <person name="Blackwell M."/>
            <person name="Grigoriev I.V."/>
            <person name="Jeffries T.W."/>
        </authorList>
    </citation>
    <scope>NUCLEOTIDE SEQUENCE [LARGE SCALE GENOMIC DNA]</scope>
    <source>
        <strain evidence="2">NRRL Y-1626</strain>
    </source>
</reference>
<organism evidence="1 2">
    <name type="scientific">Hanseniaspora valbyensis NRRL Y-1626</name>
    <dbReference type="NCBI Taxonomy" id="766949"/>
    <lineage>
        <taxon>Eukaryota</taxon>
        <taxon>Fungi</taxon>
        <taxon>Dikarya</taxon>
        <taxon>Ascomycota</taxon>
        <taxon>Saccharomycotina</taxon>
        <taxon>Saccharomycetes</taxon>
        <taxon>Saccharomycodales</taxon>
        <taxon>Saccharomycodaceae</taxon>
        <taxon>Hanseniaspora</taxon>
    </lineage>
</organism>
<proteinExistence type="predicted"/>
<gene>
    <name evidence="1" type="ORF">HANVADRAFT_51028</name>
</gene>
<sequence>MSSFTNINESIRRNSSTLSSIVYNHNQSSFNMGNHVVVNEKISTYISSLSSDASENPSNGKVIVILKDSSLTADRGCLYQEYKSLEEIYIQQGYTVIIPNISLNNVSASDIKQFLKYIRVQFPNDFISLLSADNCCNILLESINGYDVLVNCLYFINPIKLKLDALSQVNNDIPVMIHFNNDKVPMSIRYVIESKLKELNFKYQIIVDNLYNFEGNENIAFERVCLEQLYWFEKWANC</sequence>
<protein>
    <submittedName>
        <fullName evidence="1">Uncharacterized protein</fullName>
    </submittedName>
</protein>
<accession>A0A1B7TKC5</accession>
<name>A0A1B7TKC5_9ASCO</name>
<evidence type="ECO:0000313" key="1">
    <source>
        <dbReference type="EMBL" id="OBA29095.1"/>
    </source>
</evidence>
<comment type="caution">
    <text evidence="1">The sequence shown here is derived from an EMBL/GenBank/DDBJ whole genome shotgun (WGS) entry which is preliminary data.</text>
</comment>